<accession>A0ABS9XGV8</accession>
<dbReference type="PROSITE" id="PS51257">
    <property type="entry name" value="PROKAR_LIPOPROTEIN"/>
    <property type="match status" value="1"/>
</dbReference>
<reference evidence="3" key="1">
    <citation type="submission" date="2022-03" db="EMBL/GenBank/DDBJ databases">
        <title>Streptomyces 7R015 and 7R016 isolated from Barleria lupulina in Thailand.</title>
        <authorList>
            <person name="Kanchanasin P."/>
            <person name="Phongsopitanun W."/>
            <person name="Tanasupawat S."/>
        </authorList>
    </citation>
    <scope>NUCLEOTIDE SEQUENCE</scope>
    <source>
        <strain evidence="3">7R016</strain>
    </source>
</reference>
<evidence type="ECO:0000313" key="4">
    <source>
        <dbReference type="Proteomes" id="UP001165270"/>
    </source>
</evidence>
<keyword evidence="2" id="KW-0732">Signal</keyword>
<name>A0ABS9XGV8_9ACTN</name>
<organism evidence="3 4">
    <name type="scientific">Streptomyces spinosisporus</name>
    <dbReference type="NCBI Taxonomy" id="2927582"/>
    <lineage>
        <taxon>Bacteria</taxon>
        <taxon>Bacillati</taxon>
        <taxon>Actinomycetota</taxon>
        <taxon>Actinomycetes</taxon>
        <taxon>Kitasatosporales</taxon>
        <taxon>Streptomycetaceae</taxon>
        <taxon>Streptomyces</taxon>
    </lineage>
</organism>
<evidence type="ECO:0000256" key="2">
    <source>
        <dbReference type="SAM" id="SignalP"/>
    </source>
</evidence>
<feature type="chain" id="PRO_5047370991" description="DUF11 domain-containing protein" evidence="2">
    <location>
        <begin position="26"/>
        <end position="443"/>
    </location>
</feature>
<dbReference type="Proteomes" id="UP001165270">
    <property type="component" value="Unassembled WGS sequence"/>
</dbReference>
<evidence type="ECO:0000313" key="3">
    <source>
        <dbReference type="EMBL" id="MCI3241233.1"/>
    </source>
</evidence>
<evidence type="ECO:0000256" key="1">
    <source>
        <dbReference type="SAM" id="MobiDB-lite"/>
    </source>
</evidence>
<evidence type="ECO:0008006" key="5">
    <source>
        <dbReference type="Google" id="ProtNLM"/>
    </source>
</evidence>
<protein>
    <recommendedName>
        <fullName evidence="5">DUF11 domain-containing protein</fullName>
    </recommendedName>
</protein>
<dbReference type="EMBL" id="JALDAX010000005">
    <property type="protein sequence ID" value="MCI3241233.1"/>
    <property type="molecule type" value="Genomic_DNA"/>
</dbReference>
<keyword evidence="4" id="KW-1185">Reference proteome</keyword>
<dbReference type="RefSeq" id="WP_242709994.1">
    <property type="nucleotide sequence ID" value="NZ_JALDAX010000005.1"/>
</dbReference>
<gene>
    <name evidence="3" type="ORF">MQN93_16065</name>
</gene>
<feature type="region of interest" description="Disordered" evidence="1">
    <location>
        <begin position="401"/>
        <end position="443"/>
    </location>
</feature>
<proteinExistence type="predicted"/>
<feature type="signal peptide" evidence="2">
    <location>
        <begin position="1"/>
        <end position="25"/>
    </location>
</feature>
<sequence>MRRRRCFTRLALTGALLLGALTACTGDEKAFSLSAPEIFYVPTNGGKKVFPLRVDGPGSYAPGARRLTVDVEAGSEGAVRLRDDSTNCRGSATHVVCEGPAARLLGLTTDAFAPLPAKGSKPGDTGYLRLTYVMTDGEKLTARTRVVVGEPVLELLTPAPDKGVRPGAEVTYPVVVRNTGDVTVRGLALVVNAGDLAFVQRHANCRYPDLQHGSQAVCSFPGVRIAPGKSVAVRPALRLRASRTTMYGSFGRMVWPLKAGPGPNQTVSEGGEHGDGPALRAEAVKTPHGRFTKAGDFVDVRLATGADYAVSGADLHGDPGDTRKVGLTVRNNGPGNPGYTTRLVFSPPPGTDVLKEPMTEIDDGVYEPYCDNDGYTYTCDVQGLDPGKAHTFEFTLRLGEPSTGSVRLEDQTSGPTASPAPGGASGRHDPDASNDKASVVVTG</sequence>
<comment type="caution">
    <text evidence="3">The sequence shown here is derived from an EMBL/GenBank/DDBJ whole genome shotgun (WGS) entry which is preliminary data.</text>
</comment>